<dbReference type="EMBL" id="CAJVPY010022282">
    <property type="protein sequence ID" value="CAG8782338.1"/>
    <property type="molecule type" value="Genomic_DNA"/>
</dbReference>
<feature type="region of interest" description="Disordered" evidence="1">
    <location>
        <begin position="26"/>
        <end position="54"/>
    </location>
</feature>
<proteinExistence type="predicted"/>
<name>A0A9N9JJJ6_9GLOM</name>
<reference evidence="2" key="1">
    <citation type="submission" date="2021-06" db="EMBL/GenBank/DDBJ databases">
        <authorList>
            <person name="Kallberg Y."/>
            <person name="Tangrot J."/>
            <person name="Rosling A."/>
        </authorList>
    </citation>
    <scope>NUCLEOTIDE SEQUENCE</scope>
    <source>
        <strain evidence="2">MA453B</strain>
    </source>
</reference>
<protein>
    <submittedName>
        <fullName evidence="2">15457_t:CDS:1</fullName>
    </submittedName>
</protein>
<dbReference type="AlphaFoldDB" id="A0A9N9JJJ6"/>
<gene>
    <name evidence="2" type="ORF">DERYTH_LOCUS19791</name>
</gene>
<evidence type="ECO:0000256" key="1">
    <source>
        <dbReference type="SAM" id="MobiDB-lite"/>
    </source>
</evidence>
<accession>A0A9N9JJJ6</accession>
<feature type="non-terminal residue" evidence="2">
    <location>
        <position position="1"/>
    </location>
</feature>
<comment type="caution">
    <text evidence="2">The sequence shown here is derived from an EMBL/GenBank/DDBJ whole genome shotgun (WGS) entry which is preliminary data.</text>
</comment>
<dbReference type="Proteomes" id="UP000789405">
    <property type="component" value="Unassembled WGS sequence"/>
</dbReference>
<keyword evidence="3" id="KW-1185">Reference proteome</keyword>
<sequence length="128" mass="14454">IEALLPESYDQAKQVALMVEARIKGMKKEEENAVSNTDNNESSETGKNETKDFPGKWFVKDEKNEYKDVGQDVGGGERYVDYCYENRIGAVSDERSGKGKNRTNGSKKGLIELVRSREVIILKRTAFE</sequence>
<evidence type="ECO:0000313" key="3">
    <source>
        <dbReference type="Proteomes" id="UP000789405"/>
    </source>
</evidence>
<feature type="compositionally biased region" description="Polar residues" evidence="1">
    <location>
        <begin position="33"/>
        <end position="43"/>
    </location>
</feature>
<feature type="compositionally biased region" description="Basic and acidic residues" evidence="1">
    <location>
        <begin position="44"/>
        <end position="54"/>
    </location>
</feature>
<evidence type="ECO:0000313" key="2">
    <source>
        <dbReference type="EMBL" id="CAG8782338.1"/>
    </source>
</evidence>
<organism evidence="2 3">
    <name type="scientific">Dentiscutata erythropus</name>
    <dbReference type="NCBI Taxonomy" id="1348616"/>
    <lineage>
        <taxon>Eukaryota</taxon>
        <taxon>Fungi</taxon>
        <taxon>Fungi incertae sedis</taxon>
        <taxon>Mucoromycota</taxon>
        <taxon>Glomeromycotina</taxon>
        <taxon>Glomeromycetes</taxon>
        <taxon>Diversisporales</taxon>
        <taxon>Gigasporaceae</taxon>
        <taxon>Dentiscutata</taxon>
    </lineage>
</organism>